<dbReference type="Pfam" id="PF03118">
    <property type="entry name" value="RNA_pol_A_CTD"/>
    <property type="match status" value="1"/>
</dbReference>
<dbReference type="InterPro" id="IPR011262">
    <property type="entry name" value="DNA-dir_RNA_pol_insert"/>
</dbReference>
<accession>A0A292IIS8</accession>
<dbReference type="GO" id="GO:0006351">
    <property type="term" value="P:DNA-templated transcription"/>
    <property type="evidence" value="ECO:0007669"/>
    <property type="project" value="UniProtKB-UniRule"/>
</dbReference>
<dbReference type="GO" id="GO:0046983">
    <property type="term" value="F:protein dimerization activity"/>
    <property type="evidence" value="ECO:0007669"/>
    <property type="project" value="InterPro"/>
</dbReference>
<dbReference type="InterPro" id="IPR036643">
    <property type="entry name" value="RNApol_insert_sf"/>
</dbReference>
<evidence type="ECO:0000313" key="13">
    <source>
        <dbReference type="EMBL" id="CDN40841.1"/>
    </source>
</evidence>
<dbReference type="HAMAP" id="MF_00059">
    <property type="entry name" value="RNApol_bact_RpoA"/>
    <property type="match status" value="1"/>
</dbReference>
<dbReference type="GO" id="GO:0003677">
    <property type="term" value="F:DNA binding"/>
    <property type="evidence" value="ECO:0007669"/>
    <property type="project" value="UniProtKB-UniRule"/>
</dbReference>
<evidence type="ECO:0000256" key="10">
    <source>
        <dbReference type="ARBA" id="ARBA00048552"/>
    </source>
</evidence>
<dbReference type="InterPro" id="IPR011263">
    <property type="entry name" value="DNA-dir_RNA_pol_RpoA/D/Rpb3"/>
</dbReference>
<feature type="region of interest" description="Alpha C-terminal domain (alpha-CTD)" evidence="11">
    <location>
        <begin position="258"/>
        <end position="325"/>
    </location>
</feature>
<evidence type="ECO:0000256" key="7">
    <source>
        <dbReference type="ARBA" id="ARBA00023163"/>
    </source>
</evidence>
<dbReference type="GO" id="GO:0000428">
    <property type="term" value="C:DNA-directed RNA polymerase complex"/>
    <property type="evidence" value="ECO:0007669"/>
    <property type="project" value="UniProtKB-KW"/>
</dbReference>
<evidence type="ECO:0000256" key="1">
    <source>
        <dbReference type="ARBA" id="ARBA00007123"/>
    </source>
</evidence>
<evidence type="ECO:0000256" key="11">
    <source>
        <dbReference type="HAMAP-Rule" id="MF_00059"/>
    </source>
</evidence>
<dbReference type="EC" id="2.7.7.6" evidence="2 11"/>
<comment type="function">
    <text evidence="11">DNA-dependent RNA polymerase catalyzes the transcription of DNA into RNA using the four ribonucleoside triphosphates as substrates.</text>
</comment>
<dbReference type="RefSeq" id="WP_343251472.1">
    <property type="nucleotide sequence ID" value="NZ_HG937516.1"/>
</dbReference>
<gene>
    <name evidence="11" type="primary">rpoA</name>
    <name evidence="13" type="ORF">MAMA39_07240</name>
</gene>
<evidence type="ECO:0000256" key="8">
    <source>
        <dbReference type="ARBA" id="ARBA00032524"/>
    </source>
</evidence>
<dbReference type="InterPro" id="IPR011260">
    <property type="entry name" value="RNAP_asu_C"/>
</dbReference>
<evidence type="ECO:0000256" key="6">
    <source>
        <dbReference type="ARBA" id="ARBA00022695"/>
    </source>
</evidence>
<name>A0A292IIS8_9MOLU</name>
<dbReference type="Gene3D" id="3.30.1360.10">
    <property type="entry name" value="RNA polymerase, RBP11-like subunit"/>
    <property type="match status" value="1"/>
</dbReference>
<comment type="catalytic activity">
    <reaction evidence="10 11">
        <text>RNA(n) + a ribonucleoside 5'-triphosphate = RNA(n+1) + diphosphate</text>
        <dbReference type="Rhea" id="RHEA:21248"/>
        <dbReference type="Rhea" id="RHEA-COMP:14527"/>
        <dbReference type="Rhea" id="RHEA-COMP:17342"/>
        <dbReference type="ChEBI" id="CHEBI:33019"/>
        <dbReference type="ChEBI" id="CHEBI:61557"/>
        <dbReference type="ChEBI" id="CHEBI:140395"/>
        <dbReference type="EC" id="2.7.7.6"/>
    </reaction>
</comment>
<dbReference type="NCBIfam" id="TIGR02027">
    <property type="entry name" value="rpoA"/>
    <property type="match status" value="1"/>
</dbReference>
<feature type="domain" description="DNA-directed RNA polymerase RpoA/D/Rpb3-type" evidence="12">
    <location>
        <begin position="20"/>
        <end position="240"/>
    </location>
</feature>
<evidence type="ECO:0000256" key="4">
    <source>
        <dbReference type="ARBA" id="ARBA00022478"/>
    </source>
</evidence>
<dbReference type="Gene3D" id="1.10.150.20">
    <property type="entry name" value="5' to 3' exonuclease, C-terminal subdomain"/>
    <property type="match status" value="1"/>
</dbReference>
<dbReference type="GO" id="GO:0003899">
    <property type="term" value="F:DNA-directed RNA polymerase activity"/>
    <property type="evidence" value="ECO:0007669"/>
    <property type="project" value="UniProtKB-UniRule"/>
</dbReference>
<proteinExistence type="inferred from homology"/>
<evidence type="ECO:0000256" key="2">
    <source>
        <dbReference type="ARBA" id="ARBA00012418"/>
    </source>
</evidence>
<dbReference type="Proteomes" id="UP000261764">
    <property type="component" value="Chromosome I"/>
</dbReference>
<dbReference type="Pfam" id="PF01193">
    <property type="entry name" value="RNA_pol_L"/>
    <property type="match status" value="1"/>
</dbReference>
<evidence type="ECO:0000313" key="14">
    <source>
        <dbReference type="Proteomes" id="UP000261764"/>
    </source>
</evidence>
<keyword evidence="4 11" id="KW-0240">DNA-directed RNA polymerase</keyword>
<dbReference type="AlphaFoldDB" id="A0A292IIS8"/>
<evidence type="ECO:0000259" key="12">
    <source>
        <dbReference type="SMART" id="SM00662"/>
    </source>
</evidence>
<reference evidence="13 14" key="1">
    <citation type="journal article" date="2015" name="Clin. Infect. Dis.">
        <title>Genomic Investigations unmask Mycoplasma amphoriforme, a new respiratory pathogen.</title>
        <authorList>
            <person name="Gillespie S.H."/>
            <person name="Ling C.L."/>
            <person name="Oravcova K."/>
            <person name="Pinheiro M."/>
            <person name="Wells L."/>
            <person name="Bryant J.M."/>
            <person name="McHugh T.D."/>
            <person name="Bebear C."/>
            <person name="Webster D."/>
            <person name="Harris S.R."/>
            <person name="Seth-Smith H.M."/>
            <person name="Thomson N.R."/>
        </authorList>
    </citation>
    <scope>NUCLEOTIDE SEQUENCE [LARGE SCALE GENOMIC DNA]</scope>
    <source>
        <strain evidence="13 14">A39</strain>
    </source>
</reference>
<dbReference type="Pfam" id="PF01000">
    <property type="entry name" value="RNA_pol_A_bac"/>
    <property type="match status" value="1"/>
</dbReference>
<comment type="domain">
    <text evidence="11">The N-terminal domain is essential for RNAP assembly and basal transcription, whereas the C-terminal domain is involved in interaction with transcriptional regulators and with upstream promoter elements.</text>
</comment>
<dbReference type="InterPro" id="IPR011773">
    <property type="entry name" value="DNA-dir_RpoA"/>
</dbReference>
<organism evidence="13 14">
    <name type="scientific">Mycoplasma amphoriforme A39</name>
    <dbReference type="NCBI Taxonomy" id="572419"/>
    <lineage>
        <taxon>Bacteria</taxon>
        <taxon>Bacillati</taxon>
        <taxon>Mycoplasmatota</taxon>
        <taxon>Mollicutes</taxon>
        <taxon>Mycoplasmataceae</taxon>
        <taxon>Mycoplasma</taxon>
    </lineage>
</organism>
<keyword evidence="7 11" id="KW-0804">Transcription</keyword>
<sequence>MERFIKYDINVVKEEDHKHLGRYSIHPLQSGFGITIGNALRRIMLSNLPGASVFAVKIKDVTCEFQAINGIVEDVTQIILNLKNLVVVINENVISDAMLSEIPIEKWPVLKLDVSQPGDITAKQIECPVGFEIVNKDLLICSKTDNKRFTMDIYATRGRGFKSFAENRDLMKTLTVLPIDSNFSPIVKVSYSVEEVKASKESMTDRLFLEVATNGAISAGDAISMASKILVEHLNPLIDINQSLHDLQVMREKSQEVRSQTLSIPIENLDLTVRSYNCLKRHGIQTIQELTERPKNEIEKIRNLGKKSLREINKKLLEYGLKLKN</sequence>
<feature type="region of interest" description="Alpha N-terminal domain (alpha-NTD)" evidence="11">
    <location>
        <begin position="1"/>
        <end position="241"/>
    </location>
</feature>
<dbReference type="SMART" id="SM00662">
    <property type="entry name" value="RPOLD"/>
    <property type="match status" value="1"/>
</dbReference>
<keyword evidence="14" id="KW-1185">Reference proteome</keyword>
<dbReference type="CDD" id="cd06928">
    <property type="entry name" value="RNAP_alpha_NTD"/>
    <property type="match status" value="1"/>
</dbReference>
<dbReference type="EMBL" id="HG937516">
    <property type="protein sequence ID" value="CDN40841.1"/>
    <property type="molecule type" value="Genomic_DNA"/>
</dbReference>
<dbReference type="InterPro" id="IPR036603">
    <property type="entry name" value="RBP11-like"/>
</dbReference>
<comment type="similarity">
    <text evidence="1 11">Belongs to the RNA polymerase alpha chain family.</text>
</comment>
<dbReference type="KEGG" id="mamp:MAMA39_07240"/>
<evidence type="ECO:0000256" key="5">
    <source>
        <dbReference type="ARBA" id="ARBA00022679"/>
    </source>
</evidence>
<dbReference type="NCBIfam" id="NF003519">
    <property type="entry name" value="PRK05182.2-5"/>
    <property type="match status" value="1"/>
</dbReference>
<dbReference type="SUPFAM" id="SSF47789">
    <property type="entry name" value="C-terminal domain of RNA polymerase alpha subunit"/>
    <property type="match status" value="1"/>
</dbReference>
<evidence type="ECO:0000256" key="3">
    <source>
        <dbReference type="ARBA" id="ARBA00015972"/>
    </source>
</evidence>
<dbReference type="GO" id="GO:0005737">
    <property type="term" value="C:cytoplasm"/>
    <property type="evidence" value="ECO:0007669"/>
    <property type="project" value="UniProtKB-ARBA"/>
</dbReference>
<keyword evidence="6 11" id="KW-0548">Nucleotidyltransferase</keyword>
<evidence type="ECO:0000256" key="9">
    <source>
        <dbReference type="ARBA" id="ARBA00033070"/>
    </source>
</evidence>
<comment type="subunit">
    <text evidence="11">Homodimer. The RNAP catalytic core consists of 2 alpha, 1 beta, 1 beta' and 1 omega subunit. When a sigma factor is associated with the core the holoenzyme is formed, which can initiate transcription.</text>
</comment>
<dbReference type="SUPFAM" id="SSF55257">
    <property type="entry name" value="RBP11-like subunits of RNA polymerase"/>
    <property type="match status" value="1"/>
</dbReference>
<dbReference type="Gene3D" id="2.170.120.12">
    <property type="entry name" value="DNA-directed RNA polymerase, insert domain"/>
    <property type="match status" value="1"/>
</dbReference>
<dbReference type="SUPFAM" id="SSF56553">
    <property type="entry name" value="Insert subdomain of RNA polymerase alpha subunit"/>
    <property type="match status" value="1"/>
</dbReference>
<protein>
    <recommendedName>
        <fullName evidence="3 11">DNA-directed RNA polymerase subunit alpha</fullName>
        <shortName evidence="11">RNAP subunit alpha</shortName>
        <ecNumber evidence="2 11">2.7.7.6</ecNumber>
    </recommendedName>
    <alternativeName>
        <fullName evidence="9 11">RNA polymerase subunit alpha</fullName>
    </alternativeName>
    <alternativeName>
        <fullName evidence="8 11">Transcriptase subunit alpha</fullName>
    </alternativeName>
</protein>
<keyword evidence="5 11" id="KW-0808">Transferase</keyword>